<accession>A0AAV8YMW9</accession>
<reference evidence="2" key="1">
    <citation type="journal article" date="2023" name="Insect Mol. Biol.">
        <title>Genome sequencing provides insights into the evolution of gene families encoding plant cell wall-degrading enzymes in longhorned beetles.</title>
        <authorList>
            <person name="Shin N.R."/>
            <person name="Okamura Y."/>
            <person name="Kirsch R."/>
            <person name="Pauchet Y."/>
        </authorList>
    </citation>
    <scope>NUCLEOTIDE SEQUENCE</scope>
    <source>
        <strain evidence="2">RBIC_L_NR</strain>
    </source>
</reference>
<sequence>MTELKAFLGLLVYTAIFNLNHENVDRLFATDGTGRDIYKSVMSKKKYSVLFVAIQFDDYETREERKKNDPVVAISFIISTFIENCQSVYGLVQSATVDEMLVSFRGRCKFKMNMANKPKKIRNQNSISYRCAKYLYNAYIYSGKDSDERGLSSEDQKFLLLKPTQAVLRLAAPLFYRNSNIIADNGILRYN</sequence>
<dbReference type="InterPro" id="IPR029526">
    <property type="entry name" value="PGBD"/>
</dbReference>
<dbReference type="PANTHER" id="PTHR46599">
    <property type="entry name" value="PIGGYBAC TRANSPOSABLE ELEMENT-DERIVED PROTEIN 4"/>
    <property type="match status" value="1"/>
</dbReference>
<gene>
    <name evidence="2" type="ORF">NQ314_007494</name>
</gene>
<keyword evidence="3" id="KW-1185">Reference proteome</keyword>
<evidence type="ECO:0000259" key="1">
    <source>
        <dbReference type="Pfam" id="PF13843"/>
    </source>
</evidence>
<comment type="caution">
    <text evidence="2">The sequence shown here is derived from an EMBL/GenBank/DDBJ whole genome shotgun (WGS) entry which is preliminary data.</text>
</comment>
<protein>
    <recommendedName>
        <fullName evidence="1">PiggyBac transposable element-derived protein domain-containing protein</fullName>
    </recommendedName>
</protein>
<evidence type="ECO:0000313" key="3">
    <source>
        <dbReference type="Proteomes" id="UP001162156"/>
    </source>
</evidence>
<dbReference type="PANTHER" id="PTHR46599:SF3">
    <property type="entry name" value="PIGGYBAC TRANSPOSABLE ELEMENT-DERIVED PROTEIN 4"/>
    <property type="match status" value="1"/>
</dbReference>
<dbReference type="EMBL" id="JANEYF010002009">
    <property type="protein sequence ID" value="KAJ8952621.1"/>
    <property type="molecule type" value="Genomic_DNA"/>
</dbReference>
<name>A0AAV8YMW9_9CUCU</name>
<organism evidence="2 3">
    <name type="scientific">Rhamnusium bicolor</name>
    <dbReference type="NCBI Taxonomy" id="1586634"/>
    <lineage>
        <taxon>Eukaryota</taxon>
        <taxon>Metazoa</taxon>
        <taxon>Ecdysozoa</taxon>
        <taxon>Arthropoda</taxon>
        <taxon>Hexapoda</taxon>
        <taxon>Insecta</taxon>
        <taxon>Pterygota</taxon>
        <taxon>Neoptera</taxon>
        <taxon>Endopterygota</taxon>
        <taxon>Coleoptera</taxon>
        <taxon>Polyphaga</taxon>
        <taxon>Cucujiformia</taxon>
        <taxon>Chrysomeloidea</taxon>
        <taxon>Cerambycidae</taxon>
        <taxon>Lepturinae</taxon>
        <taxon>Rhagiini</taxon>
        <taxon>Rhamnusium</taxon>
    </lineage>
</organism>
<feature type="domain" description="PiggyBac transposable element-derived protein" evidence="1">
    <location>
        <begin position="2"/>
        <end position="187"/>
    </location>
</feature>
<dbReference type="Pfam" id="PF13843">
    <property type="entry name" value="DDE_Tnp_1_7"/>
    <property type="match status" value="1"/>
</dbReference>
<evidence type="ECO:0000313" key="2">
    <source>
        <dbReference type="EMBL" id="KAJ8952621.1"/>
    </source>
</evidence>
<proteinExistence type="predicted"/>
<dbReference type="Proteomes" id="UP001162156">
    <property type="component" value="Unassembled WGS sequence"/>
</dbReference>
<dbReference type="AlphaFoldDB" id="A0AAV8YMW9"/>